<dbReference type="InterPro" id="IPR013083">
    <property type="entry name" value="Znf_RING/FYVE/PHD"/>
</dbReference>
<evidence type="ECO:0000256" key="5">
    <source>
        <dbReference type="SAM" id="Phobius"/>
    </source>
</evidence>
<dbReference type="GO" id="GO:0005829">
    <property type="term" value="C:cytosol"/>
    <property type="evidence" value="ECO:0007669"/>
    <property type="project" value="TreeGrafter"/>
</dbReference>
<evidence type="ECO:0000313" key="8">
    <source>
        <dbReference type="Proteomes" id="UP000247498"/>
    </source>
</evidence>
<feature type="region of interest" description="Disordered" evidence="4">
    <location>
        <begin position="1"/>
        <end position="40"/>
    </location>
</feature>
<evidence type="ECO:0000256" key="3">
    <source>
        <dbReference type="ARBA" id="ARBA00022833"/>
    </source>
</evidence>
<evidence type="ECO:0000256" key="2">
    <source>
        <dbReference type="ARBA" id="ARBA00022771"/>
    </source>
</evidence>
<dbReference type="AlphaFoldDB" id="A0A2V0PHP1"/>
<proteinExistence type="predicted"/>
<feature type="transmembrane region" description="Helical" evidence="5">
    <location>
        <begin position="343"/>
        <end position="361"/>
    </location>
</feature>
<dbReference type="Proteomes" id="UP000247498">
    <property type="component" value="Unassembled WGS sequence"/>
</dbReference>
<keyword evidence="5" id="KW-0472">Membrane</keyword>
<dbReference type="OrthoDB" id="264354at2759"/>
<dbReference type="InterPro" id="IPR003774">
    <property type="entry name" value="AlgH-like"/>
</dbReference>
<dbReference type="InParanoid" id="A0A2V0PHP1"/>
<feature type="compositionally biased region" description="Polar residues" evidence="4">
    <location>
        <begin position="1"/>
        <end position="13"/>
    </location>
</feature>
<evidence type="ECO:0000259" key="6">
    <source>
        <dbReference type="Pfam" id="PF12906"/>
    </source>
</evidence>
<evidence type="ECO:0000313" key="7">
    <source>
        <dbReference type="EMBL" id="GBF98542.1"/>
    </source>
</evidence>
<dbReference type="Pfam" id="PF12906">
    <property type="entry name" value="RINGv"/>
    <property type="match status" value="1"/>
</dbReference>
<feature type="domain" description="RING-CH-type" evidence="6">
    <location>
        <begin position="248"/>
        <end position="284"/>
    </location>
</feature>
<feature type="transmembrane region" description="Helical" evidence="5">
    <location>
        <begin position="312"/>
        <end position="337"/>
    </location>
</feature>
<feature type="region of interest" description="Disordered" evidence="4">
    <location>
        <begin position="473"/>
        <end position="498"/>
    </location>
</feature>
<protein>
    <recommendedName>
        <fullName evidence="6">RING-CH-type domain-containing protein</fullName>
    </recommendedName>
</protein>
<dbReference type="GO" id="GO:0008270">
    <property type="term" value="F:zinc ion binding"/>
    <property type="evidence" value="ECO:0007669"/>
    <property type="project" value="UniProtKB-KW"/>
</dbReference>
<gene>
    <name evidence="7" type="ORF">Rsub_11872</name>
</gene>
<organism evidence="7 8">
    <name type="scientific">Raphidocelis subcapitata</name>
    <dbReference type="NCBI Taxonomy" id="307507"/>
    <lineage>
        <taxon>Eukaryota</taxon>
        <taxon>Viridiplantae</taxon>
        <taxon>Chlorophyta</taxon>
        <taxon>core chlorophytes</taxon>
        <taxon>Chlorophyceae</taxon>
        <taxon>CS clade</taxon>
        <taxon>Sphaeropleales</taxon>
        <taxon>Selenastraceae</taxon>
        <taxon>Raphidocelis</taxon>
    </lineage>
</organism>
<dbReference type="EMBL" id="BDRX01000128">
    <property type="protein sequence ID" value="GBF98542.1"/>
    <property type="molecule type" value="Genomic_DNA"/>
</dbReference>
<dbReference type="PANTHER" id="PTHR30327:SF1">
    <property type="entry name" value="UPF0301 PROTEIN YQGE"/>
    <property type="match status" value="1"/>
</dbReference>
<keyword evidence="8" id="KW-1185">Reference proteome</keyword>
<dbReference type="PANTHER" id="PTHR30327">
    <property type="entry name" value="UNCHARACTERIZED PROTEIN YQGE"/>
    <property type="match status" value="1"/>
</dbReference>
<keyword evidence="5" id="KW-1133">Transmembrane helix</keyword>
<dbReference type="Gene3D" id="3.40.1740.10">
    <property type="entry name" value="VC0467-like"/>
    <property type="match status" value="2"/>
</dbReference>
<keyword evidence="3" id="KW-0862">Zinc</keyword>
<accession>A0A2V0PHP1</accession>
<dbReference type="InterPro" id="IPR011016">
    <property type="entry name" value="Znf_RING-CH"/>
</dbReference>
<feature type="compositionally biased region" description="Gly residues" evidence="4">
    <location>
        <begin position="479"/>
        <end position="498"/>
    </location>
</feature>
<evidence type="ECO:0000256" key="4">
    <source>
        <dbReference type="SAM" id="MobiDB-lite"/>
    </source>
</evidence>
<evidence type="ECO:0000256" key="1">
    <source>
        <dbReference type="ARBA" id="ARBA00022723"/>
    </source>
</evidence>
<keyword evidence="2" id="KW-0863">Zinc-finger</keyword>
<dbReference type="Pfam" id="PF02622">
    <property type="entry name" value="DUF179"/>
    <property type="match status" value="1"/>
</dbReference>
<dbReference type="SUPFAM" id="SSF57850">
    <property type="entry name" value="RING/U-box"/>
    <property type="match status" value="1"/>
</dbReference>
<feature type="region of interest" description="Disordered" evidence="4">
    <location>
        <begin position="449"/>
        <end position="468"/>
    </location>
</feature>
<keyword evidence="5" id="KW-0812">Transmembrane</keyword>
<reference evidence="7 8" key="1">
    <citation type="journal article" date="2018" name="Sci. Rep.">
        <title>Raphidocelis subcapitata (=Pseudokirchneriella subcapitata) provides an insight into genome evolution and environmental adaptations in the Sphaeropleales.</title>
        <authorList>
            <person name="Suzuki S."/>
            <person name="Yamaguchi H."/>
            <person name="Nakajima N."/>
            <person name="Kawachi M."/>
        </authorList>
    </citation>
    <scope>NUCLEOTIDE SEQUENCE [LARGE SCALE GENOMIC DNA]</scope>
    <source>
        <strain evidence="7 8">NIES-35</strain>
    </source>
</reference>
<name>A0A2V0PHP1_9CHLO</name>
<feature type="compositionally biased region" description="Low complexity" evidence="4">
    <location>
        <begin position="449"/>
        <end position="461"/>
    </location>
</feature>
<dbReference type="Gene3D" id="3.30.40.10">
    <property type="entry name" value="Zinc/RING finger domain, C3HC4 (zinc finger)"/>
    <property type="match status" value="1"/>
</dbReference>
<keyword evidence="1" id="KW-0479">Metal-binding</keyword>
<comment type="caution">
    <text evidence="7">The sequence shown here is derived from an EMBL/GenBank/DDBJ whole genome shotgun (WGS) entry which is preliminary data.</text>
</comment>
<feature type="compositionally biased region" description="Low complexity" evidence="4">
    <location>
        <begin position="22"/>
        <end position="40"/>
    </location>
</feature>
<dbReference type="SUPFAM" id="SSF143456">
    <property type="entry name" value="VC0467-like"/>
    <property type="match status" value="2"/>
</dbReference>
<sequence>MLQRTSSARQAATHTGRRCRRPAPAGGAAASAARRTSCSPQRHAVRAAAARDPAAAAALAAGLEALVALKTGGAPQSEIDAEIEAVRALSAAAGADRVDPALNDGTFEGFTLAGRMTKMLSGDAPIPLSALSFGLYQPASLPVRPTGGDAARVFKGPRFGRDNTYVISTPLRLEEAGVEGVSHAIATYTPVSERRLEIRFQALRLEPGGGLGPDGLRRWLAALAGANPGMDRESGALEVAMPEGALPCKGTLRYVHPGCLRKWQTSVLKMGNPNDERAYTCSVCRTRYTTSPPRPNPWRHLISGARALSGPLFASALAFALSGPPSVHLALLVLLLLSTRSQALAGLLLLSVVVVLGALYARGLRLVVRTDTIGQFGLSIVRYGAPVEGLQPGSLLVAGQGLDGSLFGRSVVMVTEQGRHGTKGVMLTQPMDAAPDAARALARPEAAAGAGGAAAAPPRGAVSHHVGGPVGARAAAGAAGAGPGGAGGAGRRGGAGRGGASEALVVLHHLAGVPGASQLLGPAPAAAAGAGAPAGALAPPAPRQHWAAAVRGKFAAAAAALAAAALLRRHHAPLGGLARHEQQRAALAGAGLYQGGSLEELLARLQQPPAPAAAAPRGPARARGAAAPPGGTAATAPAAAAPAAAAKALPPALQRVRVYHGVCAWAPGQLEGELRGGVWGLLPQATVADVAATPAQQLWRALSDSDRVGWL</sequence>
<feature type="region of interest" description="Disordered" evidence="4">
    <location>
        <begin position="608"/>
        <end position="635"/>
    </location>
</feature>